<evidence type="ECO:0000313" key="3">
    <source>
        <dbReference type="Proteomes" id="UP000327013"/>
    </source>
</evidence>
<evidence type="ECO:0000313" key="2">
    <source>
        <dbReference type="EMBL" id="KAB8364863.1"/>
    </source>
</evidence>
<dbReference type="AlphaFoldDB" id="A0A5N6KYU3"/>
<reference evidence="2 3" key="1">
    <citation type="submission" date="2019-06" db="EMBL/GenBank/DDBJ databases">
        <title>A chromosomal-level reference genome of Carpinus fangiana (Coryloideae, Betulaceae).</title>
        <authorList>
            <person name="Yang X."/>
            <person name="Wang Z."/>
            <person name="Zhang L."/>
            <person name="Hao G."/>
            <person name="Liu J."/>
            <person name="Yang Y."/>
        </authorList>
    </citation>
    <scope>NUCLEOTIDE SEQUENCE [LARGE SCALE GENOMIC DNA]</scope>
    <source>
        <strain evidence="2">Cfa_2016G</strain>
        <tissue evidence="2">Leaf</tissue>
    </source>
</reference>
<feature type="compositionally biased region" description="Polar residues" evidence="1">
    <location>
        <begin position="167"/>
        <end position="196"/>
    </location>
</feature>
<evidence type="ECO:0000256" key="1">
    <source>
        <dbReference type="SAM" id="MobiDB-lite"/>
    </source>
</evidence>
<dbReference type="CDD" id="cd14688">
    <property type="entry name" value="bZIP_YAP"/>
    <property type="match status" value="1"/>
</dbReference>
<sequence length="293" mass="31847">MEDAQMSQQERKKAQNRIAQRKRLKNRVEELEMLKSQLAAGAVPQLPGTTRVSHTTAGSLAEVPAQTVGVSSNAMVDVGIDPLLQSQPQTIPNMFFPNVAPHPVDLQQMPLPQGSGNGDFEDNQWWLSSSLLDSLPANSNNMSTDSSSITHPTTRSQNSDSPKRTSRSSPSHTSNGRGSISASTLGTPSTSSTFSKVQIPRCPGRKMMPILLSIQAAGYDSVDSNDSVPHWAQKSSRAHRLKNLLTELYEQSAVWQDNERKGLLDAAVDIAESLCQQQLIDLSNINEMDEASA</sequence>
<protein>
    <recommendedName>
        <fullName evidence="4">BZIP domain-containing protein</fullName>
    </recommendedName>
</protein>
<organism evidence="2 3">
    <name type="scientific">Carpinus fangiana</name>
    <dbReference type="NCBI Taxonomy" id="176857"/>
    <lineage>
        <taxon>Eukaryota</taxon>
        <taxon>Viridiplantae</taxon>
        <taxon>Streptophyta</taxon>
        <taxon>Embryophyta</taxon>
        <taxon>Tracheophyta</taxon>
        <taxon>Spermatophyta</taxon>
        <taxon>Magnoliopsida</taxon>
        <taxon>eudicotyledons</taxon>
        <taxon>Gunneridae</taxon>
        <taxon>Pentapetalae</taxon>
        <taxon>rosids</taxon>
        <taxon>fabids</taxon>
        <taxon>Fagales</taxon>
        <taxon>Betulaceae</taxon>
        <taxon>Carpinus</taxon>
    </lineage>
</organism>
<gene>
    <name evidence="2" type="ORF">FH972_024724</name>
</gene>
<feature type="region of interest" description="Disordered" evidence="1">
    <location>
        <begin position="1"/>
        <end position="21"/>
    </location>
</feature>
<evidence type="ECO:0008006" key="4">
    <source>
        <dbReference type="Google" id="ProtNLM"/>
    </source>
</evidence>
<proteinExistence type="predicted"/>
<accession>A0A5N6KYU3</accession>
<name>A0A5N6KYU3_9ROSI</name>
<feature type="region of interest" description="Disordered" evidence="1">
    <location>
        <begin position="137"/>
        <end position="199"/>
    </location>
</feature>
<comment type="caution">
    <text evidence="2">The sequence shown here is derived from an EMBL/GenBank/DDBJ whole genome shotgun (WGS) entry which is preliminary data.</text>
</comment>
<dbReference type="Proteomes" id="UP000327013">
    <property type="component" value="Unassembled WGS sequence"/>
</dbReference>
<dbReference type="EMBL" id="VIBQ01000018">
    <property type="protein sequence ID" value="KAB8364863.1"/>
    <property type="molecule type" value="Genomic_DNA"/>
</dbReference>
<feature type="compositionally biased region" description="Polar residues" evidence="1">
    <location>
        <begin position="137"/>
        <end position="160"/>
    </location>
</feature>
<keyword evidence="3" id="KW-1185">Reference proteome</keyword>